<organism evidence="1 2">
    <name type="scientific">Arachis hypogaea</name>
    <name type="common">Peanut</name>
    <dbReference type="NCBI Taxonomy" id="3818"/>
    <lineage>
        <taxon>Eukaryota</taxon>
        <taxon>Viridiplantae</taxon>
        <taxon>Streptophyta</taxon>
        <taxon>Embryophyta</taxon>
        <taxon>Tracheophyta</taxon>
        <taxon>Spermatophyta</taxon>
        <taxon>Magnoliopsida</taxon>
        <taxon>eudicotyledons</taxon>
        <taxon>Gunneridae</taxon>
        <taxon>Pentapetalae</taxon>
        <taxon>rosids</taxon>
        <taxon>fabids</taxon>
        <taxon>Fabales</taxon>
        <taxon>Fabaceae</taxon>
        <taxon>Papilionoideae</taxon>
        <taxon>50 kb inversion clade</taxon>
        <taxon>dalbergioids sensu lato</taxon>
        <taxon>Dalbergieae</taxon>
        <taxon>Pterocarpus clade</taxon>
        <taxon>Arachis</taxon>
    </lineage>
</organism>
<evidence type="ECO:0000313" key="2">
    <source>
        <dbReference type="Proteomes" id="UP000464620"/>
    </source>
</evidence>
<sequence>MKCLPQESRCDIVWALVPNVKWGRPHTENCFSDVRLLIWKVTLMRPSRTT</sequence>
<accession>A0A6B9V736</accession>
<protein>
    <submittedName>
        <fullName evidence="1">Uncharacterized protein</fullName>
    </submittedName>
</protein>
<reference evidence="1 2" key="1">
    <citation type="submission" date="2020-01" db="EMBL/GenBank/DDBJ databases">
        <title>Genome sequence of Arachis hypogaea, cultivar Shitouqi.</title>
        <authorList>
            <person name="Zhuang W."/>
            <person name="Chen H."/>
            <person name="Varshney R."/>
            <person name="Wang D."/>
            <person name="Ming R."/>
        </authorList>
    </citation>
    <scope>NUCLEOTIDE SEQUENCE [LARGE SCALE GENOMIC DNA]</scope>
    <source>
        <tissue evidence="1">Young leaf</tissue>
    </source>
</reference>
<proteinExistence type="predicted"/>
<gene>
    <name evidence="1" type="ORF">DS421_19g641870</name>
</gene>
<evidence type="ECO:0000313" key="1">
    <source>
        <dbReference type="EMBL" id="QHN76208.1"/>
    </source>
</evidence>
<dbReference type="EMBL" id="CP031001">
    <property type="protein sequence ID" value="QHN76208.1"/>
    <property type="molecule type" value="Genomic_DNA"/>
</dbReference>
<name>A0A6B9V736_ARAHY</name>
<dbReference type="Proteomes" id="UP000464620">
    <property type="component" value="Chromosome B09"/>
</dbReference>
<dbReference type="AlphaFoldDB" id="A0A6B9V736"/>